<comment type="caution">
    <text evidence="2">The sequence shown here is derived from an EMBL/GenBank/DDBJ whole genome shotgun (WGS) entry which is preliminary data.</text>
</comment>
<accession>A0A401Z1G5</accession>
<organism evidence="2 3">
    <name type="scientific">Embleya hyalina</name>
    <dbReference type="NCBI Taxonomy" id="516124"/>
    <lineage>
        <taxon>Bacteria</taxon>
        <taxon>Bacillati</taxon>
        <taxon>Actinomycetota</taxon>
        <taxon>Actinomycetes</taxon>
        <taxon>Kitasatosporales</taxon>
        <taxon>Streptomycetaceae</taxon>
        <taxon>Embleya</taxon>
    </lineage>
</organism>
<reference evidence="2 3" key="1">
    <citation type="submission" date="2018-12" db="EMBL/GenBank/DDBJ databases">
        <title>Draft genome sequence of Embleya hyalina NBRC 13850T.</title>
        <authorList>
            <person name="Komaki H."/>
            <person name="Hosoyama A."/>
            <person name="Kimura A."/>
            <person name="Ichikawa N."/>
            <person name="Tamura T."/>
        </authorList>
    </citation>
    <scope>NUCLEOTIDE SEQUENCE [LARGE SCALE GENOMIC DNA]</scope>
    <source>
        <strain evidence="2 3">NBRC 13850</strain>
    </source>
</reference>
<proteinExistence type="predicted"/>
<sequence length="38" mass="3748">MDRRAGKHALITGGTGAIGSSAPTERMQGVDGGAGAHR</sequence>
<keyword evidence="3" id="KW-1185">Reference proteome</keyword>
<dbReference type="EMBL" id="BIFH01000041">
    <property type="protein sequence ID" value="GCE00689.1"/>
    <property type="molecule type" value="Genomic_DNA"/>
</dbReference>
<evidence type="ECO:0000313" key="3">
    <source>
        <dbReference type="Proteomes" id="UP000286931"/>
    </source>
</evidence>
<dbReference type="AlphaFoldDB" id="A0A401Z1G5"/>
<name>A0A401Z1G5_9ACTN</name>
<protein>
    <submittedName>
        <fullName evidence="2">Uncharacterized protein</fullName>
    </submittedName>
</protein>
<dbReference type="Proteomes" id="UP000286931">
    <property type="component" value="Unassembled WGS sequence"/>
</dbReference>
<evidence type="ECO:0000313" key="2">
    <source>
        <dbReference type="EMBL" id="GCE00689.1"/>
    </source>
</evidence>
<evidence type="ECO:0000256" key="1">
    <source>
        <dbReference type="SAM" id="MobiDB-lite"/>
    </source>
</evidence>
<feature type="region of interest" description="Disordered" evidence="1">
    <location>
        <begin position="1"/>
        <end position="38"/>
    </location>
</feature>
<gene>
    <name evidence="2" type="ORF">EHYA_08415</name>
</gene>